<evidence type="ECO:0000256" key="1">
    <source>
        <dbReference type="ARBA" id="ARBA00009865"/>
    </source>
</evidence>
<dbReference type="STRING" id="388950.GCA_001611675_00795"/>
<gene>
    <name evidence="9" type="ORF">SAMN04487941_3214</name>
</gene>
<keyword evidence="10" id="KW-1185">Reference proteome</keyword>
<keyword evidence="8" id="KW-0732">Signal</keyword>
<keyword evidence="2" id="KW-0858">Xylan degradation</keyword>
<dbReference type="CDD" id="cd18619">
    <property type="entry name" value="GH43_CoXyl43_like"/>
    <property type="match status" value="1"/>
</dbReference>
<keyword evidence="2" id="KW-0624">Polysaccharide degradation</keyword>
<evidence type="ECO:0000256" key="5">
    <source>
        <dbReference type="ARBA" id="ARBA00023295"/>
    </source>
</evidence>
<dbReference type="OrthoDB" id="9801455at2"/>
<comment type="similarity">
    <text evidence="1 7">Belongs to the glycosyl hydrolase 43 family.</text>
</comment>
<reference evidence="10" key="1">
    <citation type="submission" date="2016-10" db="EMBL/GenBank/DDBJ databases">
        <authorList>
            <person name="Varghese N."/>
        </authorList>
    </citation>
    <scope>NUCLEOTIDE SEQUENCE [LARGE SCALE GENOMIC DNA]</scope>
    <source>
        <strain evidence="10">DSM 18820</strain>
    </source>
</reference>
<proteinExistence type="inferred from homology"/>
<dbReference type="EMBL" id="FPCA01000004">
    <property type="protein sequence ID" value="SFU90480.1"/>
    <property type="molecule type" value="Genomic_DNA"/>
</dbReference>
<dbReference type="RefSeq" id="WP_068836967.1">
    <property type="nucleotide sequence ID" value="NZ_BMXC01000004.1"/>
</dbReference>
<name>A0A1I7JZB8_9BACT</name>
<evidence type="ECO:0000256" key="3">
    <source>
        <dbReference type="ARBA" id="ARBA00022801"/>
    </source>
</evidence>
<dbReference type="InterPro" id="IPR023296">
    <property type="entry name" value="Glyco_hydro_beta-prop_sf"/>
</dbReference>
<dbReference type="InterPro" id="IPR006710">
    <property type="entry name" value="Glyco_hydro_43"/>
</dbReference>
<evidence type="ECO:0000256" key="8">
    <source>
        <dbReference type="SAM" id="SignalP"/>
    </source>
</evidence>
<dbReference type="PROSITE" id="PS51257">
    <property type="entry name" value="PROKAR_LIPOPROTEIN"/>
    <property type="match status" value="1"/>
</dbReference>
<dbReference type="GO" id="GO:0045493">
    <property type="term" value="P:xylan catabolic process"/>
    <property type="evidence" value="ECO:0007669"/>
    <property type="project" value="UniProtKB-KW"/>
</dbReference>
<evidence type="ECO:0000256" key="6">
    <source>
        <dbReference type="PIRSR" id="PIRSR606710-2"/>
    </source>
</evidence>
<feature type="chain" id="PRO_5010351258" evidence="8">
    <location>
        <begin position="30"/>
        <end position="373"/>
    </location>
</feature>
<dbReference type="SUPFAM" id="SSF75005">
    <property type="entry name" value="Arabinanase/levansucrase/invertase"/>
    <property type="match status" value="1"/>
</dbReference>
<feature type="signal peptide" evidence="8">
    <location>
        <begin position="1"/>
        <end position="29"/>
    </location>
</feature>
<feature type="site" description="Important for catalytic activity, responsible for pKa modulation of the active site Glu and correct orientation of both the proton donor and substrate" evidence="6">
    <location>
        <position position="178"/>
    </location>
</feature>
<evidence type="ECO:0000313" key="10">
    <source>
        <dbReference type="Proteomes" id="UP000182491"/>
    </source>
</evidence>
<evidence type="ECO:0000256" key="4">
    <source>
        <dbReference type="ARBA" id="ARBA00023277"/>
    </source>
</evidence>
<evidence type="ECO:0000256" key="7">
    <source>
        <dbReference type="RuleBase" id="RU361187"/>
    </source>
</evidence>
<dbReference type="Pfam" id="PF04616">
    <property type="entry name" value="Glyco_hydro_43"/>
    <property type="match status" value="1"/>
</dbReference>
<dbReference type="AlphaFoldDB" id="A0A1I7JZB8"/>
<dbReference type="InterPro" id="IPR052176">
    <property type="entry name" value="Glycosyl_Hydrlase_43_Enz"/>
</dbReference>
<evidence type="ECO:0000313" key="9">
    <source>
        <dbReference type="EMBL" id="SFU90480.1"/>
    </source>
</evidence>
<keyword evidence="5 7" id="KW-0326">Glycosidase</keyword>
<accession>A0A1I7JZB8</accession>
<evidence type="ECO:0000256" key="2">
    <source>
        <dbReference type="ARBA" id="ARBA00022651"/>
    </source>
</evidence>
<organism evidence="9 10">
    <name type="scientific">Pontibacter akesuensis</name>
    <dbReference type="NCBI Taxonomy" id="388950"/>
    <lineage>
        <taxon>Bacteria</taxon>
        <taxon>Pseudomonadati</taxon>
        <taxon>Bacteroidota</taxon>
        <taxon>Cytophagia</taxon>
        <taxon>Cytophagales</taxon>
        <taxon>Hymenobacteraceae</taxon>
        <taxon>Pontibacter</taxon>
    </lineage>
</organism>
<keyword evidence="4" id="KW-0119">Carbohydrate metabolism</keyword>
<dbReference type="Proteomes" id="UP000182491">
    <property type="component" value="Unassembled WGS sequence"/>
</dbReference>
<protein>
    <submittedName>
        <fullName evidence="9">Glycosyl hydrolases family 43</fullName>
    </submittedName>
</protein>
<sequence>MIMKTPLKQTAFTLLVASLLAGGCQSSNSEVETDNTEATAEQTSQISEPLVTEIFTADPSAHVFNGKIYVYPSHDIDAKVPEKDDGSHFAMTDYRVLSMDSVGGEVTLHDVALDIKDVPWAGRQMWAPDAAEKDGKYYLFFPAKDKQDIFRIGVATSDSPTGPFKAQPEPITGSYSIDPAVFKDDNGDYYMYFGGIWGGQLQRWSSGKYKATDEYPADDQPALMPKVAKLSGDLMSFDGGVKDVQILDKDGKPLLTGDNDRRFFEAAWVHKYNGKYYFSYSTGDTHNIAYATGDSPMGPFTYQGVILKPVLGWTNHHSIVEHNGKWYLFFHDSSLSGGKTHLRSVKVTELKHNPDGSIETIDAMVTPEEQKKS</sequence>
<dbReference type="PANTHER" id="PTHR43772">
    <property type="entry name" value="ENDO-1,4-BETA-XYLANASE"/>
    <property type="match status" value="1"/>
</dbReference>
<dbReference type="Gene3D" id="2.115.10.20">
    <property type="entry name" value="Glycosyl hydrolase domain, family 43"/>
    <property type="match status" value="1"/>
</dbReference>
<dbReference type="PANTHER" id="PTHR43772:SF2">
    <property type="entry name" value="PUTATIVE (AFU_ORTHOLOGUE AFUA_2G04480)-RELATED"/>
    <property type="match status" value="1"/>
</dbReference>
<dbReference type="GO" id="GO:0004553">
    <property type="term" value="F:hydrolase activity, hydrolyzing O-glycosyl compounds"/>
    <property type="evidence" value="ECO:0007669"/>
    <property type="project" value="InterPro"/>
</dbReference>
<keyword evidence="3 7" id="KW-0378">Hydrolase</keyword>